<comment type="caution">
    <text evidence="5">The sequence shown here is derived from an EMBL/GenBank/DDBJ whole genome shotgun (WGS) entry which is preliminary data.</text>
</comment>
<dbReference type="Pfam" id="PF08585">
    <property type="entry name" value="RMI1_N_C"/>
    <property type="match status" value="1"/>
</dbReference>
<feature type="compositionally biased region" description="Low complexity" evidence="3">
    <location>
        <begin position="220"/>
        <end position="233"/>
    </location>
</feature>
<feature type="region of interest" description="Disordered" evidence="3">
    <location>
        <begin position="311"/>
        <end position="341"/>
    </location>
</feature>
<comment type="subcellular location">
    <subcellularLocation>
        <location evidence="1">Nucleus</location>
    </subcellularLocation>
</comment>
<feature type="compositionally biased region" description="Basic and acidic residues" evidence="3">
    <location>
        <begin position="380"/>
        <end position="405"/>
    </location>
</feature>
<keyword evidence="6" id="KW-1185">Reference proteome</keyword>
<evidence type="ECO:0000256" key="2">
    <source>
        <dbReference type="ARBA" id="ARBA00023242"/>
    </source>
</evidence>
<dbReference type="SMART" id="SM01161">
    <property type="entry name" value="DUF1767"/>
    <property type="match status" value="1"/>
</dbReference>
<accession>A0A314XMJ6</accession>
<evidence type="ECO:0000256" key="3">
    <source>
        <dbReference type="SAM" id="MobiDB-lite"/>
    </source>
</evidence>
<feature type="region of interest" description="Disordered" evidence="3">
    <location>
        <begin position="191"/>
        <end position="293"/>
    </location>
</feature>
<keyword evidence="2" id="KW-0539">Nucleus</keyword>
<dbReference type="Proteomes" id="UP000250321">
    <property type="component" value="Unassembled WGS sequence"/>
</dbReference>
<organism evidence="5 6">
    <name type="scientific">Prunus yedoensis var. nudiflora</name>
    <dbReference type="NCBI Taxonomy" id="2094558"/>
    <lineage>
        <taxon>Eukaryota</taxon>
        <taxon>Viridiplantae</taxon>
        <taxon>Streptophyta</taxon>
        <taxon>Embryophyta</taxon>
        <taxon>Tracheophyta</taxon>
        <taxon>Spermatophyta</taxon>
        <taxon>Magnoliopsida</taxon>
        <taxon>eudicotyledons</taxon>
        <taxon>Gunneridae</taxon>
        <taxon>Pentapetalae</taxon>
        <taxon>rosids</taxon>
        <taxon>fabids</taxon>
        <taxon>Rosales</taxon>
        <taxon>Rosaceae</taxon>
        <taxon>Amygdaloideae</taxon>
        <taxon>Amygdaleae</taxon>
        <taxon>Prunus</taxon>
    </lineage>
</organism>
<dbReference type="PANTHER" id="PTHR13681:SF24">
    <property type="entry name" value="TUDOR DOMAIN-CONTAINING PROTEIN 3"/>
    <property type="match status" value="1"/>
</dbReference>
<dbReference type="GO" id="GO:0005634">
    <property type="term" value="C:nucleus"/>
    <property type="evidence" value="ECO:0007669"/>
    <property type="project" value="UniProtKB-SubCell"/>
</dbReference>
<evidence type="ECO:0000313" key="6">
    <source>
        <dbReference type="Proteomes" id="UP000250321"/>
    </source>
</evidence>
<dbReference type="PANTHER" id="PTHR13681">
    <property type="entry name" value="SURVIVAL OF MOTOR NEURON-RELATED-SPLICING FACTOR 30-RELATED"/>
    <property type="match status" value="1"/>
</dbReference>
<evidence type="ECO:0000256" key="1">
    <source>
        <dbReference type="ARBA" id="ARBA00004123"/>
    </source>
</evidence>
<dbReference type="OrthoDB" id="434939at2759"/>
<proteinExistence type="predicted"/>
<feature type="domain" description="RecQ mediated genome instability protein 1 OB-fold" evidence="4">
    <location>
        <begin position="91"/>
        <end position="178"/>
    </location>
</feature>
<name>A0A314XMJ6_PRUYE</name>
<evidence type="ECO:0000259" key="4">
    <source>
        <dbReference type="Pfam" id="PF08585"/>
    </source>
</evidence>
<dbReference type="InterPro" id="IPR042470">
    <property type="entry name" value="RMI1_N_C_sf"/>
</dbReference>
<dbReference type="AlphaFoldDB" id="A0A314XMJ6"/>
<dbReference type="Gene3D" id="2.40.50.770">
    <property type="entry name" value="RecQ-mediated genome instability protein Rmi1, C-terminal domain"/>
    <property type="match status" value="1"/>
</dbReference>
<evidence type="ECO:0000313" key="5">
    <source>
        <dbReference type="EMBL" id="PQP95764.1"/>
    </source>
</evidence>
<reference evidence="5 6" key="1">
    <citation type="submission" date="2018-02" db="EMBL/GenBank/DDBJ databases">
        <title>Draft genome of wild Prunus yedoensis var. nudiflora.</title>
        <authorList>
            <person name="Baek S."/>
            <person name="Kim J.-H."/>
            <person name="Choi K."/>
            <person name="Kim G.-B."/>
            <person name="Cho A."/>
            <person name="Jang H."/>
            <person name="Shin C.-H."/>
            <person name="Yu H.-J."/>
            <person name="Mun J.-H."/>
        </authorList>
    </citation>
    <scope>NUCLEOTIDE SEQUENCE [LARGE SCALE GENOMIC DNA]</scope>
    <source>
        <strain evidence="6">cv. Jeju island</strain>
        <tissue evidence="5">Leaf</tissue>
    </source>
</reference>
<gene>
    <name evidence="5" type="ORF">Pyn_16215</name>
</gene>
<feature type="region of interest" description="Disordered" evidence="3">
    <location>
        <begin position="377"/>
        <end position="405"/>
    </location>
</feature>
<protein>
    <submittedName>
        <fullName evidence="5">Tudor domain-containing protein 3</fullName>
    </submittedName>
</protein>
<dbReference type="InterPro" id="IPR013894">
    <property type="entry name" value="RMI1_OB"/>
</dbReference>
<feature type="compositionally biased region" description="Basic and acidic residues" evidence="3">
    <location>
        <begin position="249"/>
        <end position="271"/>
    </location>
</feature>
<dbReference type="STRING" id="2094558.A0A314XMJ6"/>
<dbReference type="EMBL" id="PJQY01002190">
    <property type="protein sequence ID" value="PQP95764.1"/>
    <property type="molecule type" value="Genomic_DNA"/>
</dbReference>
<sequence length="405" mass="44870">MEESSGASDAAIETLKSRGWCFGDLEQVKAMIMIHSALADDTRTVVNSVESELTNMDLKSISAKSLPDPNTLRKSSHLLGPQVLQIAWVRDITRSSVEDFARNSTSRRLLKLGLTDGHSEVAAVEYSHIPSIPDDVVPGTKVRLEGRATIRNGIVCLNPKVVTLLGGVVQSLYEEWQMNKKYSGFSRSSLRVSQESDGNGPPPFEKLQVGVPKSRFPQQDKSSYYSDVNSKSSGPIARNVEVRPIGRQQDLHLKSNDVDNSDKKNDTDNKLTTDSLDEQTQDKPSSSAARPKEVIEAVPVQNQAAAQKLLQKMSHQNRDDRHSRAGAKPSIRNPFAQSSHDEELARQLQNQFDLEDYHVQKGPPRDVNAENIKMSMFNFQRDDNGGRGMGHEGEGKRKRKGAGEE</sequence>